<dbReference type="AlphaFoldDB" id="A0A1B7LH49"/>
<protein>
    <submittedName>
        <fullName evidence="1">Uncharacterized protein</fullName>
    </submittedName>
</protein>
<evidence type="ECO:0000313" key="2">
    <source>
        <dbReference type="Proteomes" id="UP000078532"/>
    </source>
</evidence>
<organism evidence="1 2">
    <name type="scientific">Desulfotomaculum copahuensis</name>
    <dbReference type="NCBI Taxonomy" id="1838280"/>
    <lineage>
        <taxon>Bacteria</taxon>
        <taxon>Bacillati</taxon>
        <taxon>Bacillota</taxon>
        <taxon>Clostridia</taxon>
        <taxon>Eubacteriales</taxon>
        <taxon>Desulfotomaculaceae</taxon>
        <taxon>Desulfotomaculum</taxon>
    </lineage>
</organism>
<name>A0A1B7LH49_9FIRM</name>
<sequence length="65" mass="6991">MECESPVFTGLEIYAGIRRTSRCRQFIQTCDAGGFPKLYPGRSWCDAGTAGGLPPAVGVDILVRV</sequence>
<accession>A0A1B7LH49</accession>
<dbReference type="Proteomes" id="UP000078532">
    <property type="component" value="Unassembled WGS sequence"/>
</dbReference>
<comment type="caution">
    <text evidence="1">The sequence shown here is derived from an EMBL/GenBank/DDBJ whole genome shotgun (WGS) entry which is preliminary data.</text>
</comment>
<proteinExistence type="predicted"/>
<reference evidence="1 2" key="1">
    <citation type="submission" date="2016-04" db="EMBL/GenBank/DDBJ databases">
        <authorList>
            <person name="Evans L.H."/>
            <person name="Alamgir A."/>
            <person name="Owens N."/>
            <person name="Weber N.D."/>
            <person name="Virtaneva K."/>
            <person name="Barbian K."/>
            <person name="Babar A."/>
            <person name="Rosenke K."/>
        </authorList>
    </citation>
    <scope>NUCLEOTIDE SEQUENCE [LARGE SCALE GENOMIC DNA]</scope>
    <source>
        <strain evidence="1 2">LMa1</strain>
    </source>
</reference>
<dbReference type="EMBL" id="LYVF01000062">
    <property type="protein sequence ID" value="OAT85509.1"/>
    <property type="molecule type" value="Genomic_DNA"/>
</dbReference>
<keyword evidence="2" id="KW-1185">Reference proteome</keyword>
<gene>
    <name evidence="1" type="ORF">A6M21_06235</name>
</gene>
<evidence type="ECO:0000313" key="1">
    <source>
        <dbReference type="EMBL" id="OAT85509.1"/>
    </source>
</evidence>